<protein>
    <recommendedName>
        <fullName evidence="10">AP2/ERF domain-containing protein</fullName>
    </recommendedName>
</protein>
<feature type="region of interest" description="Disordered" evidence="9">
    <location>
        <begin position="272"/>
        <end position="340"/>
    </location>
</feature>
<feature type="region of interest" description="Disordered" evidence="9">
    <location>
        <begin position="179"/>
        <end position="216"/>
    </location>
</feature>
<evidence type="ECO:0000256" key="6">
    <source>
        <dbReference type="ARBA" id="ARBA00023163"/>
    </source>
</evidence>
<feature type="non-terminal residue" evidence="11">
    <location>
        <position position="442"/>
    </location>
</feature>
<dbReference type="EMBL" id="JAATIQ010000308">
    <property type="protein sequence ID" value="KAF4362688.1"/>
    <property type="molecule type" value="Genomic_DNA"/>
</dbReference>
<keyword evidence="3" id="KW-0805">Transcription regulation</keyword>
<dbReference type="SMART" id="SM00380">
    <property type="entry name" value="AP2"/>
    <property type="match status" value="2"/>
</dbReference>
<dbReference type="PANTHER" id="PTHR31190:SF499">
    <property type="entry name" value="ETHYLENE-RESPONSIVE TRANSCRIPTION FACTOR ERF105"/>
    <property type="match status" value="1"/>
</dbReference>
<comment type="similarity">
    <text evidence="8">Belongs to the AP2/ERF transcription factor family. ERF subfamily.</text>
</comment>
<dbReference type="Proteomes" id="UP000583929">
    <property type="component" value="Unassembled WGS sequence"/>
</dbReference>
<dbReference type="InterPro" id="IPR044808">
    <property type="entry name" value="ERF_plant"/>
</dbReference>
<feature type="compositionally biased region" description="Low complexity" evidence="9">
    <location>
        <begin position="97"/>
        <end position="106"/>
    </location>
</feature>
<feature type="domain" description="AP2/ERF" evidence="10">
    <location>
        <begin position="120"/>
        <end position="178"/>
    </location>
</feature>
<dbReference type="InterPro" id="IPR001471">
    <property type="entry name" value="AP2/ERF_dom"/>
</dbReference>
<evidence type="ECO:0000256" key="5">
    <source>
        <dbReference type="ARBA" id="ARBA00023159"/>
    </source>
</evidence>
<keyword evidence="6" id="KW-0804">Transcription</keyword>
<comment type="subcellular location">
    <subcellularLocation>
        <location evidence="1">Nucleus</location>
    </subcellularLocation>
</comment>
<evidence type="ECO:0000256" key="3">
    <source>
        <dbReference type="ARBA" id="ARBA00023015"/>
    </source>
</evidence>
<dbReference type="PANTHER" id="PTHR31190">
    <property type="entry name" value="DNA-BINDING DOMAIN"/>
    <property type="match status" value="1"/>
</dbReference>
<keyword evidence="5" id="KW-0010">Activator</keyword>
<sequence length="442" mass="50086">MYSTEKELIRQYLLDDFTSTEDAFIATVTSTSTSEDYSPQFTTSSSPSSSSYQFQSVKQEYSQSESESYSAVSDDNPDQFLDLIMEPKSETDPLLASSPESSNSSPQKTTTTEYSGERRHYRGVRRRPWGKFAAEIRDPTRKGSRVWLGTFDTDMDAAKAYDCAAFKLRGRKAILNFPLEAGRSDPPQNTGRGRNKRKSGQDQEAPEPETESTTKQVEEFSALELIRQHLLGDFTSTDSFINTLNSQIVSENHYKTHKPIITTTTSSYHFQSVKQEYSQSESESNSPVPDNNPHQFLHLIMEPKSETDPLLDIPSPNNSNKKKKTTTMKKEEDHSGEMKHYRGVRRRPWGKFAAEIRDPNRKGSRVWLGTFDTDVDAAKAYDCAAFKMRGRKAILNFPLEAGLSDPPKNTGRTRKRRRRSSDQEEEEESPHSQPEISFESGG</sequence>
<dbReference type="Pfam" id="PF00847">
    <property type="entry name" value="AP2"/>
    <property type="match status" value="2"/>
</dbReference>
<feature type="compositionally biased region" description="Low complexity" evidence="9">
    <location>
        <begin position="37"/>
        <end position="73"/>
    </location>
</feature>
<evidence type="ECO:0000256" key="1">
    <source>
        <dbReference type="ARBA" id="ARBA00004123"/>
    </source>
</evidence>
<keyword evidence="4" id="KW-0238">DNA-binding</keyword>
<dbReference type="Gene3D" id="3.30.730.10">
    <property type="entry name" value="AP2/ERF domain"/>
    <property type="match status" value="2"/>
</dbReference>
<feature type="domain" description="AP2/ERF" evidence="10">
    <location>
        <begin position="340"/>
        <end position="398"/>
    </location>
</feature>
<keyword evidence="7" id="KW-0539">Nucleus</keyword>
<gene>
    <name evidence="11" type="ORF">G4B88_028741</name>
</gene>
<evidence type="ECO:0000256" key="8">
    <source>
        <dbReference type="ARBA" id="ARBA00024343"/>
    </source>
</evidence>
<organism evidence="11 12">
    <name type="scientific">Cannabis sativa</name>
    <name type="common">Hemp</name>
    <name type="synonym">Marijuana</name>
    <dbReference type="NCBI Taxonomy" id="3483"/>
    <lineage>
        <taxon>Eukaryota</taxon>
        <taxon>Viridiplantae</taxon>
        <taxon>Streptophyta</taxon>
        <taxon>Embryophyta</taxon>
        <taxon>Tracheophyta</taxon>
        <taxon>Spermatophyta</taxon>
        <taxon>Magnoliopsida</taxon>
        <taxon>eudicotyledons</taxon>
        <taxon>Gunneridae</taxon>
        <taxon>Pentapetalae</taxon>
        <taxon>rosids</taxon>
        <taxon>fabids</taxon>
        <taxon>Rosales</taxon>
        <taxon>Cannabaceae</taxon>
        <taxon>Cannabis</taxon>
    </lineage>
</organism>
<dbReference type="SUPFAM" id="SSF54171">
    <property type="entry name" value="DNA-binding domain"/>
    <property type="match status" value="2"/>
</dbReference>
<keyword evidence="12" id="KW-1185">Reference proteome</keyword>
<dbReference type="CDD" id="cd00018">
    <property type="entry name" value="AP2"/>
    <property type="match status" value="2"/>
</dbReference>
<dbReference type="GO" id="GO:0003700">
    <property type="term" value="F:DNA-binding transcription factor activity"/>
    <property type="evidence" value="ECO:0007669"/>
    <property type="project" value="InterPro"/>
</dbReference>
<keyword evidence="2" id="KW-0936">Ethylene signaling pathway</keyword>
<dbReference type="PROSITE" id="PS51032">
    <property type="entry name" value="AP2_ERF"/>
    <property type="match status" value="2"/>
</dbReference>
<feature type="compositionally biased region" description="Low complexity" evidence="9">
    <location>
        <begin position="272"/>
        <end position="286"/>
    </location>
</feature>
<feature type="region of interest" description="Disordered" evidence="9">
    <location>
        <begin position="91"/>
        <end position="122"/>
    </location>
</feature>
<comment type="caution">
    <text evidence="11">The sequence shown here is derived from an EMBL/GenBank/DDBJ whole genome shotgun (WGS) entry which is preliminary data.</text>
</comment>
<evidence type="ECO:0000256" key="2">
    <source>
        <dbReference type="ARBA" id="ARBA00022745"/>
    </source>
</evidence>
<feature type="region of interest" description="Disordered" evidence="9">
    <location>
        <begin position="398"/>
        <end position="442"/>
    </location>
</feature>
<evidence type="ECO:0000256" key="4">
    <source>
        <dbReference type="ARBA" id="ARBA00023125"/>
    </source>
</evidence>
<evidence type="ECO:0000313" key="12">
    <source>
        <dbReference type="Proteomes" id="UP000583929"/>
    </source>
</evidence>
<dbReference type="GO" id="GO:0009873">
    <property type="term" value="P:ethylene-activated signaling pathway"/>
    <property type="evidence" value="ECO:0007669"/>
    <property type="project" value="UniProtKB-KW"/>
</dbReference>
<dbReference type="InterPro" id="IPR036955">
    <property type="entry name" value="AP2/ERF_dom_sf"/>
</dbReference>
<name>A0A7J6EWB9_CANSA</name>
<dbReference type="GO" id="GO:0005634">
    <property type="term" value="C:nucleus"/>
    <property type="evidence" value="ECO:0007669"/>
    <property type="project" value="UniProtKB-SubCell"/>
</dbReference>
<dbReference type="GO" id="GO:0000976">
    <property type="term" value="F:transcription cis-regulatory region binding"/>
    <property type="evidence" value="ECO:0007669"/>
    <property type="project" value="UniProtKB-ARBA"/>
</dbReference>
<feature type="region of interest" description="Disordered" evidence="9">
    <location>
        <begin position="30"/>
        <end position="77"/>
    </location>
</feature>
<dbReference type="PRINTS" id="PR00367">
    <property type="entry name" value="ETHRSPELEMNT"/>
</dbReference>
<reference evidence="11 12" key="1">
    <citation type="journal article" date="2020" name="bioRxiv">
        <title>Sequence and annotation of 42 cannabis genomes reveals extensive copy number variation in cannabinoid synthesis and pathogen resistance genes.</title>
        <authorList>
            <person name="Mckernan K.J."/>
            <person name="Helbert Y."/>
            <person name="Kane L.T."/>
            <person name="Ebling H."/>
            <person name="Zhang L."/>
            <person name="Liu B."/>
            <person name="Eaton Z."/>
            <person name="Mclaughlin S."/>
            <person name="Kingan S."/>
            <person name="Baybayan P."/>
            <person name="Concepcion G."/>
            <person name="Jordan M."/>
            <person name="Riva A."/>
            <person name="Barbazuk W."/>
            <person name="Harkins T."/>
        </authorList>
    </citation>
    <scope>NUCLEOTIDE SEQUENCE [LARGE SCALE GENOMIC DNA]</scope>
    <source>
        <strain evidence="12">cv. Jamaican Lion 4</strain>
        <tissue evidence="11">Leaf</tissue>
    </source>
</reference>
<evidence type="ECO:0000313" key="11">
    <source>
        <dbReference type="EMBL" id="KAF4362688.1"/>
    </source>
</evidence>
<proteinExistence type="inferred from homology"/>
<dbReference type="AlphaFoldDB" id="A0A7J6EWB9"/>
<accession>A0A7J6EWB9</accession>
<feature type="compositionally biased region" description="Basic and acidic residues" evidence="9">
    <location>
        <begin position="328"/>
        <end position="340"/>
    </location>
</feature>
<evidence type="ECO:0000256" key="9">
    <source>
        <dbReference type="SAM" id="MobiDB-lite"/>
    </source>
</evidence>
<dbReference type="InterPro" id="IPR016177">
    <property type="entry name" value="DNA-bd_dom_sf"/>
</dbReference>
<evidence type="ECO:0000256" key="7">
    <source>
        <dbReference type="ARBA" id="ARBA00023242"/>
    </source>
</evidence>
<dbReference type="FunFam" id="3.30.730.10:FF:000001">
    <property type="entry name" value="Ethylene-responsive transcription factor 2"/>
    <property type="match status" value="2"/>
</dbReference>
<dbReference type="GO" id="GO:0006950">
    <property type="term" value="P:response to stress"/>
    <property type="evidence" value="ECO:0007669"/>
    <property type="project" value="UniProtKB-ARBA"/>
</dbReference>
<evidence type="ECO:0000259" key="10">
    <source>
        <dbReference type="PROSITE" id="PS51032"/>
    </source>
</evidence>
<feature type="compositionally biased region" description="Low complexity" evidence="9">
    <location>
        <begin position="431"/>
        <end position="442"/>
    </location>
</feature>